<protein>
    <submittedName>
        <fullName evidence="1">Uncharacterized protein</fullName>
    </submittedName>
</protein>
<comment type="caution">
    <text evidence="1">The sequence shown here is derived from an EMBL/GenBank/DDBJ whole genome shotgun (WGS) entry which is preliminary data.</text>
</comment>
<accession>A0A132TZQ8</accession>
<organism evidence="1 2">
    <name type="scientific">Paenibacillus riograndensis</name>
    <dbReference type="NCBI Taxonomy" id="483937"/>
    <lineage>
        <taxon>Bacteria</taxon>
        <taxon>Bacillati</taxon>
        <taxon>Bacillota</taxon>
        <taxon>Bacilli</taxon>
        <taxon>Bacillales</taxon>
        <taxon>Paenibacillaceae</taxon>
        <taxon>Paenibacillus</taxon>
        <taxon>Paenibacillus sonchi group</taxon>
    </lineage>
</organism>
<reference evidence="1 2" key="1">
    <citation type="submission" date="2015-08" db="EMBL/GenBank/DDBJ databases">
        <title>Genomes of Paenibacillus riograndensis.</title>
        <authorList>
            <person name="Sant'Anna F.H."/>
            <person name="Souza R."/>
            <person name="Ambrosini A."/>
            <person name="Bach E."/>
            <person name="Fernandes G."/>
            <person name="Balsanelli E."/>
            <person name="Baura V.A."/>
            <person name="Pedrosa F.O."/>
            <person name="Souza E.M."/>
            <person name="Passaglia L."/>
        </authorList>
    </citation>
    <scope>NUCLEOTIDE SEQUENCE [LARGE SCALE GENOMIC DNA]</scope>
    <source>
        <strain evidence="1 2">CAS34</strain>
    </source>
</reference>
<dbReference type="Proteomes" id="UP000070475">
    <property type="component" value="Unassembled WGS sequence"/>
</dbReference>
<proteinExistence type="predicted"/>
<name>A0A132TZQ8_9BACL</name>
<keyword evidence="2" id="KW-1185">Reference proteome</keyword>
<dbReference type="AlphaFoldDB" id="A0A132TZQ8"/>
<evidence type="ECO:0000313" key="2">
    <source>
        <dbReference type="Proteomes" id="UP000070475"/>
    </source>
</evidence>
<dbReference type="EMBL" id="LIRB01000129">
    <property type="protein sequence ID" value="KWX76831.1"/>
    <property type="molecule type" value="Genomic_DNA"/>
</dbReference>
<dbReference type="PATRIC" id="fig|483937.3.peg.2226"/>
<sequence length="81" mass="9201">MLCGYDTVRLAAEQRQKYRCSSGQGWQSEMRGKSTFDLVRSGQLGEMRGKSTFDLVRSGQQSEMRGKSTFDLARNWATEGR</sequence>
<evidence type="ECO:0000313" key="1">
    <source>
        <dbReference type="EMBL" id="KWX76831.1"/>
    </source>
</evidence>
<gene>
    <name evidence="1" type="ORF">AMQ84_14245</name>
</gene>